<keyword evidence="4" id="KW-0804">Transcription</keyword>
<evidence type="ECO:0000313" key="7">
    <source>
        <dbReference type="EMBL" id="OAD90021.1"/>
    </source>
</evidence>
<dbReference type="Proteomes" id="UP000077552">
    <property type="component" value="Unassembled WGS sequence"/>
</dbReference>
<dbReference type="NCBIfam" id="TIGR02937">
    <property type="entry name" value="sigma70-ECF"/>
    <property type="match status" value="1"/>
</dbReference>
<dbReference type="GO" id="GO:0006352">
    <property type="term" value="P:DNA-templated transcription initiation"/>
    <property type="evidence" value="ECO:0007669"/>
    <property type="project" value="InterPro"/>
</dbReference>
<dbReference type="Pfam" id="PF08281">
    <property type="entry name" value="Sigma70_r4_2"/>
    <property type="match status" value="1"/>
</dbReference>
<protein>
    <submittedName>
        <fullName evidence="7">RNA polymerase subunit sigma-70</fullName>
    </submittedName>
</protein>
<feature type="domain" description="RNA polymerase sigma-70 region 2" evidence="5">
    <location>
        <begin position="28"/>
        <end position="94"/>
    </location>
</feature>
<evidence type="ECO:0000259" key="6">
    <source>
        <dbReference type="Pfam" id="PF08281"/>
    </source>
</evidence>
<comment type="caution">
    <text evidence="7">The sequence shown here is derived from an EMBL/GenBank/DDBJ whole genome shotgun (WGS) entry which is preliminary data.</text>
</comment>
<dbReference type="InterPro" id="IPR013249">
    <property type="entry name" value="RNA_pol_sigma70_r4_t2"/>
</dbReference>
<dbReference type="OrthoDB" id="1056775at2"/>
<keyword evidence="3" id="KW-0731">Sigma factor</keyword>
<gene>
    <name evidence="7" type="ORF">A7A78_07325</name>
</gene>
<dbReference type="EMBL" id="LXIE01000050">
    <property type="protein sequence ID" value="OAD90021.1"/>
    <property type="molecule type" value="Genomic_DNA"/>
</dbReference>
<dbReference type="InterPro" id="IPR036388">
    <property type="entry name" value="WH-like_DNA-bd_sf"/>
</dbReference>
<dbReference type="CDD" id="cd06171">
    <property type="entry name" value="Sigma70_r4"/>
    <property type="match status" value="1"/>
</dbReference>
<organism evidence="7 8">
    <name type="scientific">Aequorivita soesokkakensis</name>
    <dbReference type="NCBI Taxonomy" id="1385699"/>
    <lineage>
        <taxon>Bacteria</taxon>
        <taxon>Pseudomonadati</taxon>
        <taxon>Bacteroidota</taxon>
        <taxon>Flavobacteriia</taxon>
        <taxon>Flavobacteriales</taxon>
        <taxon>Flavobacteriaceae</taxon>
        <taxon>Aequorivita</taxon>
    </lineage>
</organism>
<evidence type="ECO:0000256" key="1">
    <source>
        <dbReference type="ARBA" id="ARBA00010641"/>
    </source>
</evidence>
<dbReference type="AlphaFoldDB" id="A0A1A9LBA2"/>
<evidence type="ECO:0000256" key="4">
    <source>
        <dbReference type="ARBA" id="ARBA00023163"/>
    </source>
</evidence>
<dbReference type="InterPro" id="IPR014284">
    <property type="entry name" value="RNA_pol_sigma-70_dom"/>
</dbReference>
<dbReference type="GO" id="GO:0003677">
    <property type="term" value="F:DNA binding"/>
    <property type="evidence" value="ECO:0007669"/>
    <property type="project" value="InterPro"/>
</dbReference>
<feature type="domain" description="RNA polymerase sigma factor 70 region 4 type 2" evidence="6">
    <location>
        <begin position="122"/>
        <end position="173"/>
    </location>
</feature>
<dbReference type="Pfam" id="PF04542">
    <property type="entry name" value="Sigma70_r2"/>
    <property type="match status" value="1"/>
</dbReference>
<dbReference type="Gene3D" id="1.10.10.10">
    <property type="entry name" value="Winged helix-like DNA-binding domain superfamily/Winged helix DNA-binding domain"/>
    <property type="match status" value="1"/>
</dbReference>
<evidence type="ECO:0000313" key="8">
    <source>
        <dbReference type="Proteomes" id="UP000077552"/>
    </source>
</evidence>
<dbReference type="PANTHER" id="PTHR43133:SF46">
    <property type="entry name" value="RNA POLYMERASE SIGMA-70 FACTOR ECF SUBFAMILY"/>
    <property type="match status" value="1"/>
</dbReference>
<evidence type="ECO:0000256" key="2">
    <source>
        <dbReference type="ARBA" id="ARBA00023015"/>
    </source>
</evidence>
<dbReference type="SUPFAM" id="SSF88659">
    <property type="entry name" value="Sigma3 and sigma4 domains of RNA polymerase sigma factors"/>
    <property type="match status" value="1"/>
</dbReference>
<reference evidence="7 8" key="1">
    <citation type="submission" date="2016-05" db="EMBL/GenBank/DDBJ databases">
        <title>Genome sequencing of Vitellibacter soesokkakensis RSSK-12.</title>
        <authorList>
            <person name="Thevarajoo S."/>
            <person name="Selvaratnam C."/>
            <person name="Goh K.M."/>
            <person name="Chan K.-G."/>
            <person name="Chong C.S."/>
        </authorList>
    </citation>
    <scope>NUCLEOTIDE SEQUENCE [LARGE SCALE GENOMIC DNA]</scope>
    <source>
        <strain evidence="7 8">RSSK-12</strain>
    </source>
</reference>
<keyword evidence="2" id="KW-0805">Transcription regulation</keyword>
<comment type="similarity">
    <text evidence="1">Belongs to the sigma-70 factor family. ECF subfamily.</text>
</comment>
<dbReference type="STRING" id="1385699.A7A78_07325"/>
<accession>A0A1A9LBA2</accession>
<name>A0A1A9LBA2_9FLAO</name>
<dbReference type="Gene3D" id="1.10.1740.10">
    <property type="match status" value="1"/>
</dbReference>
<evidence type="ECO:0000256" key="3">
    <source>
        <dbReference type="ARBA" id="ARBA00023082"/>
    </source>
</evidence>
<dbReference type="InterPro" id="IPR013325">
    <property type="entry name" value="RNA_pol_sigma_r2"/>
</dbReference>
<dbReference type="InterPro" id="IPR007627">
    <property type="entry name" value="RNA_pol_sigma70_r2"/>
</dbReference>
<dbReference type="InterPro" id="IPR039425">
    <property type="entry name" value="RNA_pol_sigma-70-like"/>
</dbReference>
<dbReference type="GO" id="GO:0016987">
    <property type="term" value="F:sigma factor activity"/>
    <property type="evidence" value="ECO:0007669"/>
    <property type="project" value="UniProtKB-KW"/>
</dbReference>
<sequence length="188" mass="21993">MKIIPLHKNYSNLIDKASKGDRRAQHQLFEMFSPKMLGVCRQYLKNNDLAEEVMLSGFFKMFTHLKDFKNEGSFEGWIRRIMVNESISQLRKDKKLHFVSETEIENTTEHSTFIETELEEADIQKMIDSLPDGYKTVFVLYAVEGYKHSEIGELLQISENTSKTQLFKARKMLQNMVKQQNNLSYGIL</sequence>
<evidence type="ECO:0000259" key="5">
    <source>
        <dbReference type="Pfam" id="PF04542"/>
    </source>
</evidence>
<keyword evidence="8" id="KW-1185">Reference proteome</keyword>
<dbReference type="InterPro" id="IPR013324">
    <property type="entry name" value="RNA_pol_sigma_r3/r4-like"/>
</dbReference>
<proteinExistence type="inferred from homology"/>
<dbReference type="SUPFAM" id="SSF88946">
    <property type="entry name" value="Sigma2 domain of RNA polymerase sigma factors"/>
    <property type="match status" value="1"/>
</dbReference>
<dbReference type="PANTHER" id="PTHR43133">
    <property type="entry name" value="RNA POLYMERASE ECF-TYPE SIGMA FACTO"/>
    <property type="match status" value="1"/>
</dbReference>
<dbReference type="RefSeq" id="WP_068763051.1">
    <property type="nucleotide sequence ID" value="NZ_LXIE01000050.1"/>
</dbReference>